<sequence>MNNNRYCIIMAGGVGSRFWPISRRSTPKQFLDILGTGKSFIRHTYERFARIIPPENFLVVTNNSYKEQVLRHIPEIGERQVLGEPVGRNTAPCIAYAAWRLKTVNPDATMIVTPADHLILNEDEFRRAIVEAAEFAENRRAMMTIGIRPNRPDTGYGYIQVDNRSETDGSPIFKVKTFTEKPNLELARTFVESGEFFWNSGIFIWKTETILENFSAFLPDLQQTFGSIGAYYNTPQEQQHIERIYPECRNVSIDFGVMEKAHDVYVRCSDFGWSDIGTWGSLYQHSPKDEKGNVESRFCMLYDTEGCIVKTDTDKLTVIEGLKDYIVVDHKDVLMICPKANEQNIKKFIDDTKFKIGDEFI</sequence>
<protein>
    <submittedName>
        <fullName evidence="3">Mannose-1-phosphate guanylyltransferase</fullName>
    </submittedName>
</protein>
<dbReference type="Pfam" id="PF22640">
    <property type="entry name" value="ManC_GMP_beta-helix"/>
    <property type="match status" value="1"/>
</dbReference>
<name>A0ABR7CLZ8_9BACT</name>
<accession>A0ABR7CLZ8</accession>
<dbReference type="PANTHER" id="PTHR46390:SF1">
    <property type="entry name" value="MANNOSE-1-PHOSPHATE GUANYLYLTRANSFERASE"/>
    <property type="match status" value="1"/>
</dbReference>
<dbReference type="RefSeq" id="WP_172970778.1">
    <property type="nucleotide sequence ID" value="NZ_JACOOK010000003.1"/>
</dbReference>
<dbReference type="GO" id="GO:0016779">
    <property type="term" value="F:nucleotidyltransferase activity"/>
    <property type="evidence" value="ECO:0007669"/>
    <property type="project" value="UniProtKB-KW"/>
</dbReference>
<dbReference type="InterPro" id="IPR051161">
    <property type="entry name" value="Mannose-6P_isomerase_type2"/>
</dbReference>
<organism evidence="3 4">
    <name type="scientific">Alistipes hominis</name>
    <dbReference type="NCBI Taxonomy" id="2763015"/>
    <lineage>
        <taxon>Bacteria</taxon>
        <taxon>Pseudomonadati</taxon>
        <taxon>Bacteroidota</taxon>
        <taxon>Bacteroidia</taxon>
        <taxon>Bacteroidales</taxon>
        <taxon>Rikenellaceae</taxon>
        <taxon>Alistipes</taxon>
    </lineage>
</organism>
<proteinExistence type="predicted"/>
<dbReference type="PANTHER" id="PTHR46390">
    <property type="entry name" value="MANNOSE-1-PHOSPHATE GUANYLYLTRANSFERASE"/>
    <property type="match status" value="1"/>
</dbReference>
<dbReference type="Pfam" id="PF00483">
    <property type="entry name" value="NTP_transferase"/>
    <property type="match status" value="1"/>
</dbReference>
<comment type="caution">
    <text evidence="3">The sequence shown here is derived from an EMBL/GenBank/DDBJ whole genome shotgun (WGS) entry which is preliminary data.</text>
</comment>
<feature type="domain" description="MannoseP isomerase/GMP-like beta-helix" evidence="2">
    <location>
        <begin position="303"/>
        <end position="349"/>
    </location>
</feature>
<dbReference type="CDD" id="cd02509">
    <property type="entry name" value="GDP-M1P_Guanylyltransferase"/>
    <property type="match status" value="1"/>
</dbReference>
<evidence type="ECO:0000313" key="3">
    <source>
        <dbReference type="EMBL" id="MBC5616686.1"/>
    </source>
</evidence>
<feature type="domain" description="Nucleotidyl transferase" evidence="1">
    <location>
        <begin position="8"/>
        <end position="291"/>
    </location>
</feature>
<dbReference type="Proteomes" id="UP000636891">
    <property type="component" value="Unassembled WGS sequence"/>
</dbReference>
<dbReference type="InterPro" id="IPR005835">
    <property type="entry name" value="NTP_transferase_dom"/>
</dbReference>
<dbReference type="EMBL" id="JACOOK010000003">
    <property type="protein sequence ID" value="MBC5616686.1"/>
    <property type="molecule type" value="Genomic_DNA"/>
</dbReference>
<evidence type="ECO:0000259" key="2">
    <source>
        <dbReference type="Pfam" id="PF22640"/>
    </source>
</evidence>
<dbReference type="Gene3D" id="3.90.550.10">
    <property type="entry name" value="Spore Coat Polysaccharide Biosynthesis Protein SpsA, Chain A"/>
    <property type="match status" value="1"/>
</dbReference>
<keyword evidence="4" id="KW-1185">Reference proteome</keyword>
<dbReference type="InterPro" id="IPR049577">
    <property type="entry name" value="GMPP_N"/>
</dbReference>
<evidence type="ECO:0000259" key="1">
    <source>
        <dbReference type="Pfam" id="PF00483"/>
    </source>
</evidence>
<dbReference type="InterPro" id="IPR054566">
    <property type="entry name" value="ManC/GMP-like_b-helix"/>
</dbReference>
<keyword evidence="3" id="KW-0808">Transferase</keyword>
<dbReference type="SUPFAM" id="SSF159283">
    <property type="entry name" value="Guanosine diphospho-D-mannose pyrophosphorylase/mannose-6-phosphate isomerase linker domain"/>
    <property type="match status" value="1"/>
</dbReference>
<keyword evidence="3" id="KW-0548">Nucleotidyltransferase</keyword>
<reference evidence="3 4" key="1">
    <citation type="submission" date="2020-08" db="EMBL/GenBank/DDBJ databases">
        <title>Genome public.</title>
        <authorList>
            <person name="Liu C."/>
            <person name="Sun Q."/>
        </authorList>
    </citation>
    <scope>NUCLEOTIDE SEQUENCE [LARGE SCALE GENOMIC DNA]</scope>
    <source>
        <strain evidence="3 4">New-7</strain>
    </source>
</reference>
<dbReference type="InterPro" id="IPR029044">
    <property type="entry name" value="Nucleotide-diphossugar_trans"/>
</dbReference>
<evidence type="ECO:0000313" key="4">
    <source>
        <dbReference type="Proteomes" id="UP000636891"/>
    </source>
</evidence>
<gene>
    <name evidence="3" type="ORF">H8S08_06590</name>
</gene>
<dbReference type="SUPFAM" id="SSF53448">
    <property type="entry name" value="Nucleotide-diphospho-sugar transferases"/>
    <property type="match status" value="1"/>
</dbReference>